<dbReference type="SUPFAM" id="SSF103473">
    <property type="entry name" value="MFS general substrate transporter"/>
    <property type="match status" value="1"/>
</dbReference>
<dbReference type="CDD" id="cd17321">
    <property type="entry name" value="MFS_MMR_MDR_like"/>
    <property type="match status" value="1"/>
</dbReference>
<keyword evidence="6 7" id="KW-0472">Membrane</keyword>
<feature type="transmembrane region" description="Helical" evidence="7">
    <location>
        <begin position="50"/>
        <end position="76"/>
    </location>
</feature>
<feature type="transmembrane region" description="Helical" evidence="7">
    <location>
        <begin position="175"/>
        <end position="195"/>
    </location>
</feature>
<dbReference type="PANTHER" id="PTHR42718">
    <property type="entry name" value="MAJOR FACILITATOR SUPERFAMILY MULTIDRUG TRANSPORTER MFSC"/>
    <property type="match status" value="1"/>
</dbReference>
<evidence type="ECO:0000256" key="2">
    <source>
        <dbReference type="ARBA" id="ARBA00022448"/>
    </source>
</evidence>
<name>A0ABY5DW11_9ACTN</name>
<feature type="transmembrane region" description="Helical" evidence="7">
    <location>
        <begin position="147"/>
        <end position="169"/>
    </location>
</feature>
<evidence type="ECO:0000256" key="7">
    <source>
        <dbReference type="SAM" id="Phobius"/>
    </source>
</evidence>
<keyword evidence="5 7" id="KW-1133">Transmembrane helix</keyword>
<gene>
    <name evidence="9" type="ORF">NBH00_02625</name>
</gene>
<feature type="transmembrane region" description="Helical" evidence="7">
    <location>
        <begin position="207"/>
        <end position="226"/>
    </location>
</feature>
<evidence type="ECO:0000313" key="9">
    <source>
        <dbReference type="EMBL" id="UTI65114.1"/>
    </source>
</evidence>
<feature type="transmembrane region" description="Helical" evidence="7">
    <location>
        <begin position="113"/>
        <end position="135"/>
    </location>
</feature>
<feature type="transmembrane region" description="Helical" evidence="7">
    <location>
        <begin position="340"/>
        <end position="358"/>
    </location>
</feature>
<dbReference type="RefSeq" id="WP_254571804.1">
    <property type="nucleotide sequence ID" value="NZ_CP098502.1"/>
</dbReference>
<evidence type="ECO:0000256" key="3">
    <source>
        <dbReference type="ARBA" id="ARBA00022475"/>
    </source>
</evidence>
<dbReference type="InterPro" id="IPR020846">
    <property type="entry name" value="MFS_dom"/>
</dbReference>
<dbReference type="InterPro" id="IPR036259">
    <property type="entry name" value="MFS_trans_sf"/>
</dbReference>
<dbReference type="InterPro" id="IPR011701">
    <property type="entry name" value="MFS"/>
</dbReference>
<comment type="subcellular location">
    <subcellularLocation>
        <location evidence="1">Cell membrane</location>
        <topology evidence="1">Multi-pass membrane protein</topology>
    </subcellularLocation>
</comment>
<sequence>MNVRKSFSLGVNADHEHYKWWALSCTSLGMLLATLNSGTLVIALPDLERALGVGLLTLVWVILAFMIASTVLVLTFGRLSDVFGRKRAFVLGFAIFTLASLGAGFATGGTSLILWRIVQGIGGALLFANASALVTDAFPREELGVAMGTNVMVAGVGLVAGPVLGGALVKLSWHWVFWFNVPIGILGTLWAATVLKELVSPEHEQRFDWLGTITFVLGLTGLTLGMSRGGLVGWSDTITVVSLVVAAVLLPLFLLVERRTAEPMLDLTLFEDRGFNAATGAAFLSGLSRFSLTFVFVLYFQGAIGDDPILAGIKLAPLAAGMLISSPLAGGYADRNGARALSAIGLVVSAVGMALMTTLQVDTAYWLTALYLFITGVGSGMFNSPNTAAMMGAVPVHRRGIAGGTRMMLQNTGSVLSIALLLAIVTNGISKQTLLSIFSGVTTGLSPASLDPFIHNIHVAMWVLAATSIAGAGVALMRPKTASTGAGAAAPSEALEKVAA</sequence>
<feature type="transmembrane region" description="Helical" evidence="7">
    <location>
        <begin position="364"/>
        <end position="382"/>
    </location>
</feature>
<feature type="transmembrane region" description="Helical" evidence="7">
    <location>
        <begin position="20"/>
        <end position="44"/>
    </location>
</feature>
<organism evidence="9 10">
    <name type="scientific">Paraconexibacter antarcticus</name>
    <dbReference type="NCBI Taxonomy" id="2949664"/>
    <lineage>
        <taxon>Bacteria</taxon>
        <taxon>Bacillati</taxon>
        <taxon>Actinomycetota</taxon>
        <taxon>Thermoleophilia</taxon>
        <taxon>Solirubrobacterales</taxon>
        <taxon>Paraconexibacteraceae</taxon>
        <taxon>Paraconexibacter</taxon>
    </lineage>
</organism>
<evidence type="ECO:0000256" key="4">
    <source>
        <dbReference type="ARBA" id="ARBA00022692"/>
    </source>
</evidence>
<feature type="transmembrane region" description="Helical" evidence="7">
    <location>
        <begin position="312"/>
        <end position="333"/>
    </location>
</feature>
<evidence type="ECO:0000256" key="5">
    <source>
        <dbReference type="ARBA" id="ARBA00022989"/>
    </source>
</evidence>
<dbReference type="InterPro" id="IPR004638">
    <property type="entry name" value="EmrB-like"/>
</dbReference>
<evidence type="ECO:0000256" key="6">
    <source>
        <dbReference type="ARBA" id="ARBA00023136"/>
    </source>
</evidence>
<feature type="transmembrane region" description="Helical" evidence="7">
    <location>
        <begin position="277"/>
        <end position="300"/>
    </location>
</feature>
<evidence type="ECO:0000256" key="1">
    <source>
        <dbReference type="ARBA" id="ARBA00004651"/>
    </source>
</evidence>
<reference evidence="9 10" key="1">
    <citation type="submission" date="2022-06" db="EMBL/GenBank/DDBJ databases">
        <title>Paraconexibacter antarcticus.</title>
        <authorList>
            <person name="Kim C.S."/>
        </authorList>
    </citation>
    <scope>NUCLEOTIDE SEQUENCE [LARGE SCALE GENOMIC DNA]</scope>
    <source>
        <strain evidence="9 10">02-257</strain>
    </source>
</reference>
<protein>
    <submittedName>
        <fullName evidence="9">MFS transporter</fullName>
    </submittedName>
</protein>
<feature type="transmembrane region" description="Helical" evidence="7">
    <location>
        <begin position="238"/>
        <end position="256"/>
    </location>
</feature>
<dbReference type="Proteomes" id="UP001056035">
    <property type="component" value="Chromosome"/>
</dbReference>
<dbReference type="EMBL" id="CP098502">
    <property type="protein sequence ID" value="UTI65114.1"/>
    <property type="molecule type" value="Genomic_DNA"/>
</dbReference>
<evidence type="ECO:0000313" key="10">
    <source>
        <dbReference type="Proteomes" id="UP001056035"/>
    </source>
</evidence>
<keyword evidence="2" id="KW-0813">Transport</keyword>
<dbReference type="NCBIfam" id="TIGR00711">
    <property type="entry name" value="efflux_EmrB"/>
    <property type="match status" value="1"/>
</dbReference>
<feature type="transmembrane region" description="Helical" evidence="7">
    <location>
        <begin position="88"/>
        <end position="107"/>
    </location>
</feature>
<dbReference type="Gene3D" id="1.20.1250.20">
    <property type="entry name" value="MFS general substrate transporter like domains"/>
    <property type="match status" value="1"/>
</dbReference>
<keyword evidence="10" id="KW-1185">Reference proteome</keyword>
<dbReference type="PROSITE" id="PS50850">
    <property type="entry name" value="MFS"/>
    <property type="match status" value="1"/>
</dbReference>
<accession>A0ABY5DW11</accession>
<proteinExistence type="predicted"/>
<evidence type="ECO:0000259" key="8">
    <source>
        <dbReference type="PROSITE" id="PS50850"/>
    </source>
</evidence>
<dbReference type="Gene3D" id="1.20.1720.10">
    <property type="entry name" value="Multidrug resistance protein D"/>
    <property type="match status" value="1"/>
</dbReference>
<keyword evidence="3" id="KW-1003">Cell membrane</keyword>
<dbReference type="Pfam" id="PF07690">
    <property type="entry name" value="MFS_1"/>
    <property type="match status" value="1"/>
</dbReference>
<dbReference type="PANTHER" id="PTHR42718:SF46">
    <property type="entry name" value="BLR6921 PROTEIN"/>
    <property type="match status" value="1"/>
</dbReference>
<feature type="domain" description="Major facilitator superfamily (MFS) profile" evidence="8">
    <location>
        <begin position="22"/>
        <end position="483"/>
    </location>
</feature>
<keyword evidence="4 7" id="KW-0812">Transmembrane</keyword>
<feature type="transmembrane region" description="Helical" evidence="7">
    <location>
        <begin position="459"/>
        <end position="477"/>
    </location>
</feature>
<feature type="transmembrane region" description="Helical" evidence="7">
    <location>
        <begin position="415"/>
        <end position="439"/>
    </location>
</feature>